<evidence type="ECO:0000256" key="1">
    <source>
        <dbReference type="ARBA" id="ARBA00022729"/>
    </source>
</evidence>
<dbReference type="AlphaFoldDB" id="A0A455T743"/>
<organism evidence="3">
    <name type="scientific">Thermogemmatispora argillosa</name>
    <dbReference type="NCBI Taxonomy" id="2045280"/>
    <lineage>
        <taxon>Bacteria</taxon>
        <taxon>Bacillati</taxon>
        <taxon>Chloroflexota</taxon>
        <taxon>Ktedonobacteria</taxon>
        <taxon>Thermogemmatisporales</taxon>
        <taxon>Thermogemmatisporaceae</taxon>
        <taxon>Thermogemmatispora</taxon>
    </lineage>
</organism>
<dbReference type="CDD" id="cd01004">
    <property type="entry name" value="PBP2_MidA_like"/>
    <property type="match status" value="1"/>
</dbReference>
<gene>
    <name evidence="3" type="ORF">KTA_23230</name>
</gene>
<dbReference type="PANTHER" id="PTHR35936">
    <property type="entry name" value="MEMBRANE-BOUND LYTIC MUREIN TRANSGLYCOSYLASE F"/>
    <property type="match status" value="1"/>
</dbReference>
<dbReference type="Gene3D" id="3.40.190.10">
    <property type="entry name" value="Periplasmic binding protein-like II"/>
    <property type="match status" value="2"/>
</dbReference>
<dbReference type="SUPFAM" id="SSF53850">
    <property type="entry name" value="Periplasmic binding protein-like II"/>
    <property type="match status" value="1"/>
</dbReference>
<keyword evidence="1" id="KW-0732">Signal</keyword>
<reference evidence="3" key="1">
    <citation type="submission" date="2018-12" db="EMBL/GenBank/DDBJ databases">
        <title>Novel natural products biosynthetic potential of the class Ktedonobacteria.</title>
        <authorList>
            <person name="Zheng Y."/>
            <person name="Saitou A."/>
            <person name="Wang C.M."/>
            <person name="Toyoda A."/>
            <person name="Minakuchi Y."/>
            <person name="Sekiguchi Y."/>
            <person name="Ueda K."/>
            <person name="Takano H."/>
            <person name="Sakai Y."/>
            <person name="Yokota A."/>
            <person name="Yabe S."/>
        </authorList>
    </citation>
    <scope>NUCLEOTIDE SEQUENCE</scope>
    <source>
        <strain evidence="3">A3-2</strain>
    </source>
</reference>
<protein>
    <recommendedName>
        <fullName evidence="2">Solute-binding protein family 3/N-terminal domain-containing protein</fullName>
    </recommendedName>
</protein>
<accession>A0A455T743</accession>
<dbReference type="InterPro" id="IPR001638">
    <property type="entry name" value="Solute-binding_3/MltF_N"/>
</dbReference>
<dbReference type="PANTHER" id="PTHR35936:SF17">
    <property type="entry name" value="ARGININE-BINDING EXTRACELLULAR PROTEIN ARTP"/>
    <property type="match status" value="1"/>
</dbReference>
<dbReference type="SMART" id="SM00062">
    <property type="entry name" value="PBPb"/>
    <property type="match status" value="1"/>
</dbReference>
<proteinExistence type="predicted"/>
<evidence type="ECO:0000313" key="3">
    <source>
        <dbReference type="EMBL" id="BBH94124.1"/>
    </source>
</evidence>
<feature type="domain" description="Solute-binding protein family 3/N-terminal" evidence="2">
    <location>
        <begin position="61"/>
        <end position="290"/>
    </location>
</feature>
<sequence>MLSSPVHSAGGRRFLPSRSSILLGMLLCLALILAACGGSSAPSSGGGNATSNKYGLITPGVLTVGSDTTYPPQEFIDPATNQPKGFDIDLITEIARRLGLQTRIVTDGFDTIFDDLAAHRFDLVISAVTINPDRQKKFEFIPYFNAGESLLVEKGNPLHITSVDQLCGQNVGVQTGTVEQTDLQTASENCTKAGKPPIHLTVLNDQTEVVQLLANHRVVATYQDSPVTDYYLKQNPGKFEVGGSVVNAAPEGIMFRKGDTALYNAVKSAFDAMRSDGTYKQLIDKWGLTSGAISLVERRTLL</sequence>
<dbReference type="Pfam" id="PF00497">
    <property type="entry name" value="SBP_bac_3"/>
    <property type="match status" value="1"/>
</dbReference>
<name>A0A455T743_9CHLR</name>
<evidence type="ECO:0000259" key="2">
    <source>
        <dbReference type="SMART" id="SM00062"/>
    </source>
</evidence>
<dbReference type="EMBL" id="AP019377">
    <property type="protein sequence ID" value="BBH94124.1"/>
    <property type="molecule type" value="Genomic_DNA"/>
</dbReference>